<sequence>MKKFLWDPSLYIEINMPENVDLIKLAADIVVG</sequence>
<name>X1CMT7_9ZZZZ</name>
<organism evidence="1">
    <name type="scientific">marine sediment metagenome</name>
    <dbReference type="NCBI Taxonomy" id="412755"/>
    <lineage>
        <taxon>unclassified sequences</taxon>
        <taxon>metagenomes</taxon>
        <taxon>ecological metagenomes</taxon>
    </lineage>
</organism>
<dbReference type="EMBL" id="BART01038935">
    <property type="protein sequence ID" value="GAH09077.1"/>
    <property type="molecule type" value="Genomic_DNA"/>
</dbReference>
<evidence type="ECO:0000313" key="1">
    <source>
        <dbReference type="EMBL" id="GAH09077.1"/>
    </source>
</evidence>
<proteinExistence type="predicted"/>
<accession>X1CMT7</accession>
<dbReference type="AlphaFoldDB" id="X1CMT7"/>
<feature type="non-terminal residue" evidence="1">
    <location>
        <position position="32"/>
    </location>
</feature>
<comment type="caution">
    <text evidence="1">The sequence shown here is derived from an EMBL/GenBank/DDBJ whole genome shotgun (WGS) entry which is preliminary data.</text>
</comment>
<reference evidence="1" key="1">
    <citation type="journal article" date="2014" name="Front. Microbiol.">
        <title>High frequency of phylogenetically diverse reductive dehalogenase-homologous genes in deep subseafloor sedimentary metagenomes.</title>
        <authorList>
            <person name="Kawai M."/>
            <person name="Futagami T."/>
            <person name="Toyoda A."/>
            <person name="Takaki Y."/>
            <person name="Nishi S."/>
            <person name="Hori S."/>
            <person name="Arai W."/>
            <person name="Tsubouchi T."/>
            <person name="Morono Y."/>
            <person name="Uchiyama I."/>
            <person name="Ito T."/>
            <person name="Fujiyama A."/>
            <person name="Inagaki F."/>
            <person name="Takami H."/>
        </authorList>
    </citation>
    <scope>NUCLEOTIDE SEQUENCE</scope>
    <source>
        <strain evidence="1">Expedition CK06-06</strain>
    </source>
</reference>
<protein>
    <submittedName>
        <fullName evidence="1">Uncharacterized protein</fullName>
    </submittedName>
</protein>
<gene>
    <name evidence="1" type="ORF">S01H4_64291</name>
</gene>